<evidence type="ECO:0000313" key="5">
    <source>
        <dbReference type="Proteomes" id="UP001596045"/>
    </source>
</evidence>
<feature type="signal peptide" evidence="2">
    <location>
        <begin position="1"/>
        <end position="23"/>
    </location>
</feature>
<dbReference type="SMART" id="SM00028">
    <property type="entry name" value="TPR"/>
    <property type="match status" value="4"/>
</dbReference>
<evidence type="ECO:0000256" key="2">
    <source>
        <dbReference type="SAM" id="SignalP"/>
    </source>
</evidence>
<evidence type="ECO:0000256" key="1">
    <source>
        <dbReference type="PROSITE-ProRule" id="PRU00339"/>
    </source>
</evidence>
<feature type="repeat" description="TPR" evidence="1">
    <location>
        <begin position="46"/>
        <end position="79"/>
    </location>
</feature>
<reference evidence="5" key="1">
    <citation type="journal article" date="2019" name="Int. J. Syst. Evol. Microbiol.">
        <title>The Global Catalogue of Microorganisms (GCM) 10K type strain sequencing project: providing services to taxonomists for standard genome sequencing and annotation.</title>
        <authorList>
            <consortium name="The Broad Institute Genomics Platform"/>
            <consortium name="The Broad Institute Genome Sequencing Center for Infectious Disease"/>
            <person name="Wu L."/>
            <person name="Ma J."/>
        </authorList>
    </citation>
    <scope>NUCLEOTIDE SEQUENCE [LARGE SCALE GENOMIC DNA]</scope>
    <source>
        <strain evidence="5">JCM 17066</strain>
    </source>
</reference>
<name>A0ABW0MEA1_9BURK</name>
<evidence type="ECO:0000259" key="3">
    <source>
        <dbReference type="Pfam" id="PF13399"/>
    </source>
</evidence>
<dbReference type="PANTHER" id="PTHR12558:SF13">
    <property type="entry name" value="CELL DIVISION CYCLE PROTEIN 27 HOMOLOG"/>
    <property type="match status" value="1"/>
</dbReference>
<gene>
    <name evidence="4" type="ORF">ACFPM8_15080</name>
</gene>
<dbReference type="Pfam" id="PF13399">
    <property type="entry name" value="LytR_C"/>
    <property type="match status" value="1"/>
</dbReference>
<feature type="domain" description="LytR/CpsA/Psr regulator C-terminal" evidence="3">
    <location>
        <begin position="283"/>
        <end position="369"/>
    </location>
</feature>
<protein>
    <submittedName>
        <fullName evidence="4">LytR C-terminal domain-containing protein</fullName>
    </submittedName>
</protein>
<keyword evidence="2" id="KW-0732">Signal</keyword>
<feature type="repeat" description="TPR" evidence="1">
    <location>
        <begin position="80"/>
        <end position="113"/>
    </location>
</feature>
<dbReference type="Pfam" id="PF13414">
    <property type="entry name" value="TPR_11"/>
    <property type="match status" value="1"/>
</dbReference>
<dbReference type="InterPro" id="IPR019734">
    <property type="entry name" value="TPR_rpt"/>
</dbReference>
<dbReference type="EMBL" id="JBHSMT010000026">
    <property type="protein sequence ID" value="MFC5475282.1"/>
    <property type="molecule type" value="Genomic_DNA"/>
</dbReference>
<evidence type="ECO:0000313" key="4">
    <source>
        <dbReference type="EMBL" id="MFC5475282.1"/>
    </source>
</evidence>
<dbReference type="Pfam" id="PF13181">
    <property type="entry name" value="TPR_8"/>
    <property type="match status" value="2"/>
</dbReference>
<feature type="repeat" description="TPR" evidence="1">
    <location>
        <begin position="148"/>
        <end position="181"/>
    </location>
</feature>
<organism evidence="4 5">
    <name type="scientific">Paraherbaspirillum soli</name>
    <dbReference type="NCBI Taxonomy" id="631222"/>
    <lineage>
        <taxon>Bacteria</taxon>
        <taxon>Pseudomonadati</taxon>
        <taxon>Pseudomonadota</taxon>
        <taxon>Betaproteobacteria</taxon>
        <taxon>Burkholderiales</taxon>
        <taxon>Oxalobacteraceae</taxon>
        <taxon>Paraherbaspirillum</taxon>
    </lineage>
</organism>
<feature type="repeat" description="TPR" evidence="1">
    <location>
        <begin position="114"/>
        <end position="147"/>
    </location>
</feature>
<dbReference type="PANTHER" id="PTHR12558">
    <property type="entry name" value="CELL DIVISION CYCLE 16,23,27"/>
    <property type="match status" value="1"/>
</dbReference>
<dbReference type="PROSITE" id="PS51257">
    <property type="entry name" value="PROKAR_LIPOPROTEIN"/>
    <property type="match status" value="1"/>
</dbReference>
<dbReference type="PROSITE" id="PS50293">
    <property type="entry name" value="TPR_REGION"/>
    <property type="match status" value="1"/>
</dbReference>
<comment type="caution">
    <text evidence="4">The sequence shown here is derived from an EMBL/GenBank/DDBJ whole genome shotgun (WGS) entry which is preliminary data.</text>
</comment>
<dbReference type="InterPro" id="IPR011990">
    <property type="entry name" value="TPR-like_helical_dom_sf"/>
</dbReference>
<dbReference type="SUPFAM" id="SSF48452">
    <property type="entry name" value="TPR-like"/>
    <property type="match status" value="1"/>
</dbReference>
<dbReference type="Gene3D" id="3.30.70.2390">
    <property type="match status" value="1"/>
</dbReference>
<feature type="chain" id="PRO_5046753211" evidence="2">
    <location>
        <begin position="24"/>
        <end position="399"/>
    </location>
</feature>
<proteinExistence type="predicted"/>
<keyword evidence="1" id="KW-0802">TPR repeat</keyword>
<sequence length="399" mass="42789">MNKIFLLLPLVCGVPALSGCSSAIPRTEKAMRVQPVLSVRNSDSSARGFYQLGLYYQGQNRLEPAADAYRKALALQGSYIEAHNALGTTYSLQGKFDQAIAEFQLILQTKPQLAHIYNNLGYTYYLQQHFGEAIAAYEKAIALDQSNPRTYNNLGAAYAKLGETEKSRLAIARSVALNAHHAEAAPAASTNADIEAGAALALTQDTGSVALPPLTSGASVAMGSDTIEVAASAEHAQDGRAPIARALLQYERWGQRLDPATPMAPIQAMSPAIHRSTRDGKTFRLEIANGNGIAGLARKVSDTLASHGLPISNLINLKPYRQQKTSIQYRKGFRDEALRLSRKLPTSPSLVSNDHLRDSVDVQLILGKDVTSLAALSGADAATVIQLSGKMLAEQDKGH</sequence>
<dbReference type="RefSeq" id="WP_378998423.1">
    <property type="nucleotide sequence ID" value="NZ_JBHSMT010000026.1"/>
</dbReference>
<dbReference type="Proteomes" id="UP001596045">
    <property type="component" value="Unassembled WGS sequence"/>
</dbReference>
<dbReference type="InterPro" id="IPR027381">
    <property type="entry name" value="LytR/CpsA/Psr_C"/>
</dbReference>
<keyword evidence="5" id="KW-1185">Reference proteome</keyword>
<accession>A0ABW0MEA1</accession>
<dbReference type="Gene3D" id="1.25.40.10">
    <property type="entry name" value="Tetratricopeptide repeat domain"/>
    <property type="match status" value="1"/>
</dbReference>
<dbReference type="PROSITE" id="PS50005">
    <property type="entry name" value="TPR"/>
    <property type="match status" value="4"/>
</dbReference>